<gene>
    <name evidence="1" type="ORF">AArc1_3038</name>
</gene>
<protein>
    <submittedName>
        <fullName evidence="1">Uncharacterized protein</fullName>
    </submittedName>
</protein>
<dbReference type="KEGG" id="nan:AArc1_3038"/>
<evidence type="ECO:0000313" key="1">
    <source>
        <dbReference type="EMBL" id="AXR79345.1"/>
    </source>
</evidence>
<organism evidence="1 2">
    <name type="scientific">Natrarchaeobaculum sulfurireducens</name>
    <dbReference type="NCBI Taxonomy" id="2044521"/>
    <lineage>
        <taxon>Archaea</taxon>
        <taxon>Methanobacteriati</taxon>
        <taxon>Methanobacteriota</taxon>
        <taxon>Stenosarchaea group</taxon>
        <taxon>Halobacteria</taxon>
        <taxon>Halobacteriales</taxon>
        <taxon>Natrialbaceae</taxon>
        <taxon>Natrarchaeobaculum</taxon>
    </lineage>
</organism>
<accession>A0A346PIK0</accession>
<evidence type="ECO:0000313" key="2">
    <source>
        <dbReference type="Proteomes" id="UP000258707"/>
    </source>
</evidence>
<dbReference type="EMBL" id="CP024047">
    <property type="protein sequence ID" value="AXR79345.1"/>
    <property type="molecule type" value="Genomic_DNA"/>
</dbReference>
<name>A0A346PIK0_9EURY</name>
<proteinExistence type="predicted"/>
<dbReference type="AlphaFoldDB" id="A0A346PIK0"/>
<sequence length="51" mass="5821">MWRRPRSSVWSLLVTVEFEGQPLAVDDPQRSSLRASSSVHCHCSPSPLRDR</sequence>
<dbReference type="Proteomes" id="UP000258707">
    <property type="component" value="Chromosome"/>
</dbReference>
<reference evidence="2" key="1">
    <citation type="submission" date="2017-10" db="EMBL/GenBank/DDBJ databases">
        <title>Phenotypic and genomic properties of facultatively anaerobic sulfur-reducing natronoarchaea from hypersaline soda lakes.</title>
        <authorList>
            <person name="Sorokin D.Y."/>
            <person name="Kublanov I.V."/>
            <person name="Roman P."/>
            <person name="Sinninghe Damste J.S."/>
            <person name="Golyshin P.N."/>
            <person name="Rojo D."/>
            <person name="Ciordia S."/>
            <person name="Mena Md.C."/>
            <person name="Ferrer M."/>
            <person name="Messina E."/>
            <person name="Smedile F."/>
            <person name="La Spada G."/>
            <person name="La Cono V."/>
            <person name="Yakimov M.M."/>
        </authorList>
    </citation>
    <scope>NUCLEOTIDE SEQUENCE [LARGE SCALE GENOMIC DNA]</scope>
    <source>
        <strain evidence="2">AArc1</strain>
    </source>
</reference>